<feature type="domain" description="Reverse transcriptase" evidence="1">
    <location>
        <begin position="29"/>
        <end position="127"/>
    </location>
</feature>
<sequence length="804" mass="92325">MRWMCWRGPSGSARSTWRLATGKSKSERDWEKTAFSTPLGLFQFRVMPFRLCNAPATFQRLMEKTLRGLAWKTCLVYLDDIIVFGMTEEEHLERLEGVLSRLQSVGLKIKPEKCQLMRQSVHYLGHIVTQHGVGTDAEKTAAFQEWPTPRCVREVRRFLGLASYYRRFVRNFFSVANPLQVLTKKGFERTFLVDVIASEDAIGAVLSQQGEQAPPGWSRTPATRSHGRSGLEKLAEFDFEVVHRPGKKHQNADALSRRACRQCGSGDDSSDVHVAAMALDSSSLVERWQKEDAECMQVQEWIEKEIWPQLAPEGSLLFDCCNAIRKARDRKEKKCADHYYEFVDHKIKRGKKGEPVAVHSTLGWIICGPMTNEKREPTSFSHSVKVLYAKVDEQLDEAIRKFWEIETIGMMDDSDKADVDSTRAVQNFESTLQFDGIRYTVRIPWLEDDAQLPNNYHQALKVCENMEEEFLEEVTDRTGYPGRIWYLPHHAVIREDNIIIKCRIVFDGSAQYGGVALNQNLDVGPALQNDLIKIEMSPDFYGEAAMFKKHLASIALKAMYVIRHHVKKYQHQFPEAVNEVLENMYVDDLLYSVDEEESASEMVAKLKKMIKLGGFLLTKRKQQPHVESPWNNMERRKDELYPTPSNVDPNALDTKLQLISTTAKIKDYPPINLKIDEYYRPSVTVLVNIEEDIKLNPESFGDFEKLIRVSAYCRRFLANCRHPESNRRLGPLTLVELQIAENYWIRKAQRECFANEIQQLLNGKRITSNSQLIHLNPFLDENGLTLLLSSNLLTSRCPPGQIDP</sequence>
<name>A0A0V0T8D1_9BILA</name>
<evidence type="ECO:0000313" key="3">
    <source>
        <dbReference type="Proteomes" id="UP000055048"/>
    </source>
</evidence>
<gene>
    <name evidence="2" type="primary">pol</name>
    <name evidence="2" type="ORF">T05_1657</name>
</gene>
<comment type="caution">
    <text evidence="2">The sequence shown here is derived from an EMBL/GenBank/DDBJ whole genome shotgun (WGS) entry which is preliminary data.</text>
</comment>
<dbReference type="SUPFAM" id="SSF56672">
    <property type="entry name" value="DNA/RNA polymerases"/>
    <property type="match status" value="1"/>
</dbReference>
<accession>A0A0V0T8D1</accession>
<dbReference type="InterPro" id="IPR043128">
    <property type="entry name" value="Rev_trsase/Diguanyl_cyclase"/>
</dbReference>
<dbReference type="Gene3D" id="3.10.10.10">
    <property type="entry name" value="HIV Type 1 Reverse Transcriptase, subunit A, domain 1"/>
    <property type="match status" value="1"/>
</dbReference>
<dbReference type="Proteomes" id="UP000055048">
    <property type="component" value="Unassembled WGS sequence"/>
</dbReference>
<reference evidence="2 3" key="1">
    <citation type="submission" date="2015-01" db="EMBL/GenBank/DDBJ databases">
        <title>Evolution of Trichinella species and genotypes.</title>
        <authorList>
            <person name="Korhonen P.K."/>
            <person name="Edoardo P."/>
            <person name="Giuseppe L.R."/>
            <person name="Gasser R.B."/>
        </authorList>
    </citation>
    <scope>NUCLEOTIDE SEQUENCE [LARGE SCALE GENOMIC DNA]</scope>
    <source>
        <strain evidence="2">ISS417</strain>
    </source>
</reference>
<evidence type="ECO:0000259" key="1">
    <source>
        <dbReference type="Pfam" id="PF00078"/>
    </source>
</evidence>
<organism evidence="2 3">
    <name type="scientific">Trichinella murrelli</name>
    <dbReference type="NCBI Taxonomy" id="144512"/>
    <lineage>
        <taxon>Eukaryota</taxon>
        <taxon>Metazoa</taxon>
        <taxon>Ecdysozoa</taxon>
        <taxon>Nematoda</taxon>
        <taxon>Enoplea</taxon>
        <taxon>Dorylaimia</taxon>
        <taxon>Trichinellida</taxon>
        <taxon>Trichinellidae</taxon>
        <taxon>Trichinella</taxon>
    </lineage>
</organism>
<dbReference type="EMBL" id="JYDJ01000515">
    <property type="protein sequence ID" value="KRX34787.1"/>
    <property type="molecule type" value="Genomic_DNA"/>
</dbReference>
<dbReference type="STRING" id="144512.A0A0V0T8D1"/>
<dbReference type="Pfam" id="PF00078">
    <property type="entry name" value="RVT_1"/>
    <property type="match status" value="1"/>
</dbReference>
<dbReference type="PANTHER" id="PTHR37984:SF5">
    <property type="entry name" value="PROTEIN NYNRIN-LIKE"/>
    <property type="match status" value="1"/>
</dbReference>
<dbReference type="PANTHER" id="PTHR37984">
    <property type="entry name" value="PROTEIN CBG26694"/>
    <property type="match status" value="1"/>
</dbReference>
<dbReference type="InterPro" id="IPR050951">
    <property type="entry name" value="Retrovirus_Pol_polyprotein"/>
</dbReference>
<proteinExistence type="predicted"/>
<dbReference type="Gene3D" id="3.30.70.270">
    <property type="match status" value="2"/>
</dbReference>
<dbReference type="InterPro" id="IPR043502">
    <property type="entry name" value="DNA/RNA_pol_sf"/>
</dbReference>
<dbReference type="FunFam" id="3.30.70.270:FF:000003">
    <property type="entry name" value="Transposon Ty3-G Gag-Pol polyprotein"/>
    <property type="match status" value="1"/>
</dbReference>
<dbReference type="CDD" id="cd01647">
    <property type="entry name" value="RT_LTR"/>
    <property type="match status" value="1"/>
</dbReference>
<evidence type="ECO:0000313" key="2">
    <source>
        <dbReference type="EMBL" id="KRX34787.1"/>
    </source>
</evidence>
<protein>
    <submittedName>
        <fullName evidence="2">Retrovirus-related Pol polyprotein from transposon 17.6</fullName>
    </submittedName>
</protein>
<keyword evidence="3" id="KW-1185">Reference proteome</keyword>
<dbReference type="AlphaFoldDB" id="A0A0V0T8D1"/>
<dbReference type="InterPro" id="IPR000477">
    <property type="entry name" value="RT_dom"/>
</dbReference>